<proteinExistence type="predicted"/>
<evidence type="ECO:0000313" key="2">
    <source>
        <dbReference type="EMBL" id="XCN71462.1"/>
    </source>
</evidence>
<protein>
    <submittedName>
        <fullName evidence="2">PIN domain-containing protein</fullName>
    </submittedName>
</protein>
<sequence length="133" mass="14845">MTELSFADTNIILYTVGKDSEKKAVARNVLSTNPVISVQVINEAVNVCLRRFSFPPERAYAFADIIMRGTDVRAIDEATVRKSADIALRYRFSNWDSLIVAAALLADCTVLYSEDMQHGQVLEGRMTIVNPFL</sequence>
<dbReference type="KEGG" id="eaj:Q3M24_14190"/>
<feature type="domain" description="PIN" evidence="1">
    <location>
        <begin position="6"/>
        <end position="115"/>
    </location>
</feature>
<dbReference type="Gene3D" id="3.40.50.1010">
    <property type="entry name" value="5'-nuclease"/>
    <property type="match status" value="1"/>
</dbReference>
<dbReference type="EMBL" id="CP159373">
    <property type="protein sequence ID" value="XCN71462.1"/>
    <property type="molecule type" value="Genomic_DNA"/>
</dbReference>
<dbReference type="CDD" id="cd18692">
    <property type="entry name" value="PIN_VapC-like"/>
    <property type="match status" value="1"/>
</dbReference>
<dbReference type="Pfam" id="PF01850">
    <property type="entry name" value="PIN"/>
    <property type="match status" value="1"/>
</dbReference>
<name>A0AAU8LQG7_9BACT</name>
<dbReference type="AlphaFoldDB" id="A0AAU8LQG7"/>
<organism evidence="2">
    <name type="scientific">Candidatus Electrothrix aestuarii</name>
    <dbReference type="NCBI Taxonomy" id="3062594"/>
    <lineage>
        <taxon>Bacteria</taxon>
        <taxon>Pseudomonadati</taxon>
        <taxon>Thermodesulfobacteriota</taxon>
        <taxon>Desulfobulbia</taxon>
        <taxon>Desulfobulbales</taxon>
        <taxon>Desulfobulbaceae</taxon>
        <taxon>Candidatus Electrothrix</taxon>
    </lineage>
</organism>
<accession>A0AAU8LQG7</accession>
<reference evidence="2" key="2">
    <citation type="submission" date="2024-06" db="EMBL/GenBank/DDBJ databases">
        <authorList>
            <person name="Plum-Jensen L.E."/>
            <person name="Schramm A."/>
            <person name="Marshall I.P.G."/>
        </authorList>
    </citation>
    <scope>NUCLEOTIDE SEQUENCE</scope>
    <source>
        <strain evidence="2">Rat1</strain>
    </source>
</reference>
<dbReference type="InterPro" id="IPR029060">
    <property type="entry name" value="PIN-like_dom_sf"/>
</dbReference>
<evidence type="ECO:0000259" key="1">
    <source>
        <dbReference type="Pfam" id="PF01850"/>
    </source>
</evidence>
<dbReference type="InterPro" id="IPR002716">
    <property type="entry name" value="PIN_dom"/>
</dbReference>
<dbReference type="SUPFAM" id="SSF88723">
    <property type="entry name" value="PIN domain-like"/>
    <property type="match status" value="1"/>
</dbReference>
<gene>
    <name evidence="2" type="ORF">Q3M24_14190</name>
</gene>
<reference evidence="2" key="1">
    <citation type="journal article" date="2024" name="Syst. Appl. Microbiol.">
        <title>First single-strain enrichments of Electrothrix cable bacteria, description of E. aestuarii sp. nov. and E. rattekaaiensis sp. nov., and proposal of a cable bacteria taxonomy following the rules of the SeqCode.</title>
        <authorList>
            <person name="Plum-Jensen L.E."/>
            <person name="Schramm A."/>
            <person name="Marshall I.P.G."/>
        </authorList>
    </citation>
    <scope>NUCLEOTIDE SEQUENCE</scope>
    <source>
        <strain evidence="2">Rat1</strain>
    </source>
</reference>